<dbReference type="SUPFAM" id="SSF53300">
    <property type="entry name" value="vWA-like"/>
    <property type="match status" value="1"/>
</dbReference>
<dbReference type="InterPro" id="IPR036465">
    <property type="entry name" value="vWFA_dom_sf"/>
</dbReference>
<gene>
    <name evidence="2" type="ORF">H9850_03350</name>
</gene>
<protein>
    <submittedName>
        <fullName evidence="2">VWA domain-containing protein</fullName>
    </submittedName>
</protein>
<evidence type="ECO:0000313" key="3">
    <source>
        <dbReference type="Proteomes" id="UP000886829"/>
    </source>
</evidence>
<dbReference type="AlphaFoldDB" id="A0A9D1WC68"/>
<reference evidence="2" key="2">
    <citation type="submission" date="2021-04" db="EMBL/GenBank/DDBJ databases">
        <authorList>
            <person name="Gilroy R."/>
        </authorList>
    </citation>
    <scope>NUCLEOTIDE SEQUENCE</scope>
    <source>
        <strain evidence="2">USASDec5-558</strain>
    </source>
</reference>
<evidence type="ECO:0000256" key="1">
    <source>
        <dbReference type="SAM" id="MobiDB-lite"/>
    </source>
</evidence>
<dbReference type="Pfam" id="PF05762">
    <property type="entry name" value="VWA_CoxE"/>
    <property type="match status" value="1"/>
</dbReference>
<dbReference type="InterPro" id="IPR050458">
    <property type="entry name" value="LolB"/>
</dbReference>
<dbReference type="InterPro" id="IPR008912">
    <property type="entry name" value="Uncharacterised_CoxE"/>
</dbReference>
<dbReference type="Gene3D" id="3.40.50.410">
    <property type="entry name" value="von Willebrand factor, type A domain"/>
    <property type="match status" value="1"/>
</dbReference>
<sequence length="441" mass="48948">MTSSSDPRLSVAARDSAGAGAVSSASASASTGVGTGVSAGSSVGDTVSLQDKWRLILGKRAESDLPLNQDQEWSDCSGNGSSSGSPSSEEGNRAHRRYYLRDIDESLDYIYQSDEEEIEQQSKTLGGRERPQLIAAKWLTKTKQLFPSEVYEIIQKDALARNKILTVLQDEEFVSRLEPNMDLLTSILAMKNQIRGKALDNAKLLVEKVVEQLKDKFRLVAQRSFYGKRDMKALPVRTFRNLDMPRIVRANLKHYQQEGQFIIPQQLYFKANSIKRSLHHLFVVVDQSGSMLDSYAHASILASVFAKLPCLQTRLICYSTDFVDYTKYLDDVVELLFKSQLGGGTETCKALAYVEQQITEPKKTVVVLISDLYDSEPAQMLKMSERMMSSGVKFIVLPAIGSSSPSYYKQAAEQYAALGAHVGCMTPDRLIDFVSQVVSKS</sequence>
<dbReference type="Proteomes" id="UP000886829">
    <property type="component" value="Unassembled WGS sequence"/>
</dbReference>
<reference evidence="2" key="1">
    <citation type="journal article" date="2021" name="PeerJ">
        <title>Extensive microbial diversity within the chicken gut microbiome revealed by metagenomics and culture.</title>
        <authorList>
            <person name="Gilroy R."/>
            <person name="Ravi A."/>
            <person name="Getino M."/>
            <person name="Pursley I."/>
            <person name="Horton D.L."/>
            <person name="Alikhan N.F."/>
            <person name="Baker D."/>
            <person name="Gharbi K."/>
            <person name="Hall N."/>
            <person name="Watson M."/>
            <person name="Adriaenssens E.M."/>
            <person name="Foster-Nyarko E."/>
            <person name="Jarju S."/>
            <person name="Secka A."/>
            <person name="Antonio M."/>
            <person name="Oren A."/>
            <person name="Chaudhuri R.R."/>
            <person name="La Ragione R."/>
            <person name="Hildebrand F."/>
            <person name="Pallen M.J."/>
        </authorList>
    </citation>
    <scope>NUCLEOTIDE SEQUENCE</scope>
    <source>
        <strain evidence="2">USASDec5-558</strain>
    </source>
</reference>
<dbReference type="EMBL" id="DXEV01000066">
    <property type="protein sequence ID" value="HIX56491.1"/>
    <property type="molecule type" value="Genomic_DNA"/>
</dbReference>
<feature type="region of interest" description="Disordered" evidence="1">
    <location>
        <begin position="68"/>
        <end position="93"/>
    </location>
</feature>
<accession>A0A9D1WC68</accession>
<feature type="region of interest" description="Disordered" evidence="1">
    <location>
        <begin position="1"/>
        <end position="44"/>
    </location>
</feature>
<dbReference type="PANTHER" id="PTHR30634:SF16">
    <property type="entry name" value="OUTER-MEMBRANE LIPOPROTEIN LOLB"/>
    <property type="match status" value="1"/>
</dbReference>
<evidence type="ECO:0000313" key="2">
    <source>
        <dbReference type="EMBL" id="HIX56491.1"/>
    </source>
</evidence>
<feature type="compositionally biased region" description="Low complexity" evidence="1">
    <location>
        <begin position="77"/>
        <end position="89"/>
    </location>
</feature>
<comment type="caution">
    <text evidence="2">The sequence shown here is derived from an EMBL/GenBank/DDBJ whole genome shotgun (WGS) entry which is preliminary data.</text>
</comment>
<proteinExistence type="predicted"/>
<name>A0A9D1WC68_9GAMM</name>
<feature type="compositionally biased region" description="Low complexity" evidence="1">
    <location>
        <begin position="10"/>
        <end position="44"/>
    </location>
</feature>
<dbReference type="PANTHER" id="PTHR30634">
    <property type="entry name" value="OUTER MEMBRANE LOLAB LIPOPROTEIN INSERTION APPARATUS"/>
    <property type="match status" value="1"/>
</dbReference>
<organism evidence="2 3">
    <name type="scientific">Candidatus Anaerobiospirillum pullistercoris</name>
    <dbReference type="NCBI Taxonomy" id="2838452"/>
    <lineage>
        <taxon>Bacteria</taxon>
        <taxon>Pseudomonadati</taxon>
        <taxon>Pseudomonadota</taxon>
        <taxon>Gammaproteobacteria</taxon>
        <taxon>Aeromonadales</taxon>
        <taxon>Succinivibrionaceae</taxon>
        <taxon>Anaerobiospirillum</taxon>
    </lineage>
</organism>